<dbReference type="SMART" id="SM00829">
    <property type="entry name" value="PKS_ER"/>
    <property type="match status" value="1"/>
</dbReference>
<dbReference type="EMBL" id="CP013068">
    <property type="protein sequence ID" value="ALV27552.1"/>
    <property type="molecule type" value="Genomic_DNA"/>
</dbReference>
<dbReference type="InterPro" id="IPR020843">
    <property type="entry name" value="ER"/>
</dbReference>
<dbReference type="AlphaFoldDB" id="A0A0U3ND66"/>
<dbReference type="KEGG" id="pphr:APZ00_11150"/>
<accession>A0A0U3ND66</accession>
<evidence type="ECO:0000256" key="1">
    <source>
        <dbReference type="ARBA" id="ARBA00022857"/>
    </source>
</evidence>
<dbReference type="Gene3D" id="3.40.50.720">
    <property type="entry name" value="NAD(P)-binding Rossmann-like Domain"/>
    <property type="match status" value="1"/>
</dbReference>
<name>A0A0U3ND66_9HYPH</name>
<dbReference type="InterPro" id="IPR036291">
    <property type="entry name" value="NAD(P)-bd_dom_sf"/>
</dbReference>
<dbReference type="Gene3D" id="3.90.180.10">
    <property type="entry name" value="Medium-chain alcohol dehydrogenases, catalytic domain"/>
    <property type="match status" value="1"/>
</dbReference>
<dbReference type="InterPro" id="IPR013154">
    <property type="entry name" value="ADH-like_N"/>
</dbReference>
<evidence type="ECO:0000313" key="4">
    <source>
        <dbReference type="EMBL" id="ALV27552.1"/>
    </source>
</evidence>
<dbReference type="PANTHER" id="PTHR48106:SF8">
    <property type="entry name" value="OS02G0805600 PROTEIN"/>
    <property type="match status" value="1"/>
</dbReference>
<dbReference type="STRING" id="121719.APZ00_11150"/>
<evidence type="ECO:0000259" key="3">
    <source>
        <dbReference type="SMART" id="SM00829"/>
    </source>
</evidence>
<reference evidence="4 5" key="1">
    <citation type="submission" date="2015-10" db="EMBL/GenBank/DDBJ databases">
        <title>The world's first case of liver abscess caused by Pannonibacter phragmitetus.</title>
        <authorList>
            <person name="Ming D."/>
            <person name="Wang M."/>
            <person name="Zhou Y."/>
            <person name="Jiang T."/>
            <person name="Hu S."/>
        </authorList>
    </citation>
    <scope>NUCLEOTIDE SEQUENCE [LARGE SCALE GENOMIC DNA]</scope>
    <source>
        <strain evidence="4 5">31801</strain>
    </source>
</reference>
<keyword evidence="1" id="KW-0521">NADP</keyword>
<keyword evidence="5" id="KW-1185">Reference proteome</keyword>
<dbReference type="NCBIfam" id="TIGR02824">
    <property type="entry name" value="quinone_pig3"/>
    <property type="match status" value="1"/>
</dbReference>
<dbReference type="SUPFAM" id="SSF51735">
    <property type="entry name" value="NAD(P)-binding Rossmann-fold domains"/>
    <property type="match status" value="1"/>
</dbReference>
<dbReference type="Pfam" id="PF08240">
    <property type="entry name" value="ADH_N"/>
    <property type="match status" value="1"/>
</dbReference>
<organism evidence="4 5">
    <name type="scientific">Pannonibacter phragmitetus</name>
    <dbReference type="NCBI Taxonomy" id="121719"/>
    <lineage>
        <taxon>Bacteria</taxon>
        <taxon>Pseudomonadati</taxon>
        <taxon>Pseudomonadota</taxon>
        <taxon>Alphaproteobacteria</taxon>
        <taxon>Hyphomicrobiales</taxon>
        <taxon>Stappiaceae</taxon>
        <taxon>Pannonibacter</taxon>
    </lineage>
</organism>
<dbReference type="GO" id="GO:0016651">
    <property type="term" value="F:oxidoreductase activity, acting on NAD(P)H"/>
    <property type="evidence" value="ECO:0007669"/>
    <property type="project" value="TreeGrafter"/>
</dbReference>
<dbReference type="PANTHER" id="PTHR48106">
    <property type="entry name" value="QUINONE OXIDOREDUCTASE PIG3-RELATED"/>
    <property type="match status" value="1"/>
</dbReference>
<proteinExistence type="predicted"/>
<evidence type="ECO:0000256" key="2">
    <source>
        <dbReference type="ARBA" id="ARBA00023002"/>
    </source>
</evidence>
<dbReference type="CDD" id="cd05276">
    <property type="entry name" value="p53_inducible_oxidoreductase"/>
    <property type="match status" value="1"/>
</dbReference>
<dbReference type="InterPro" id="IPR013149">
    <property type="entry name" value="ADH-like_C"/>
</dbReference>
<dbReference type="SUPFAM" id="SSF50129">
    <property type="entry name" value="GroES-like"/>
    <property type="match status" value="1"/>
</dbReference>
<keyword evidence="2" id="KW-0560">Oxidoreductase</keyword>
<dbReference type="Proteomes" id="UP000064921">
    <property type="component" value="Chromosome"/>
</dbReference>
<dbReference type="InterPro" id="IPR014189">
    <property type="entry name" value="Quinone_OxRdtase_PIG3"/>
</dbReference>
<dbReference type="GO" id="GO:0070402">
    <property type="term" value="F:NADPH binding"/>
    <property type="evidence" value="ECO:0007669"/>
    <property type="project" value="TreeGrafter"/>
</dbReference>
<feature type="domain" description="Enoyl reductase (ER)" evidence="3">
    <location>
        <begin position="16"/>
        <end position="326"/>
    </location>
</feature>
<sequence length="331" mass="34350">MTIPETQTAVVITAAGGPDVLVPERVPVGMPGPGQVLIRVTAAGINRHDVHQRAGGRHSDGNAVPGLEVCGTVAALGNGVEGLPAGGRVMALVQGGGYGQYAVASSALTMPVPDEFTDSEAAGIPEAVFTAWWNFFHLMSLGKDQFGLFHGGTSGVGHIALQAMSALGYKVLATAGSDGKVAAAKAFGAYAAFSYRDPELAAKVMDATGGAGISALLDVSAGAHLEQDLKMMADDGQIAHLSGGGGAALAIPLRDVMTKRIRITGSLLRPLPLDRKVLVAESIRKEVWPLLGREVRPVIAQEFDFRDAAAAHRLMEANSHIGKIMLRVTHD</sequence>
<protein>
    <submittedName>
        <fullName evidence="4">Alcohol dehydrogenase</fullName>
    </submittedName>
</protein>
<gene>
    <name evidence="4" type="ORF">APZ00_11150</name>
</gene>
<dbReference type="Pfam" id="PF00107">
    <property type="entry name" value="ADH_zinc_N"/>
    <property type="match status" value="1"/>
</dbReference>
<dbReference type="InterPro" id="IPR011032">
    <property type="entry name" value="GroES-like_sf"/>
</dbReference>
<evidence type="ECO:0000313" key="5">
    <source>
        <dbReference type="Proteomes" id="UP000064921"/>
    </source>
</evidence>